<dbReference type="SUPFAM" id="SSF88723">
    <property type="entry name" value="PIN domain-like"/>
    <property type="match status" value="1"/>
</dbReference>
<evidence type="ECO:0000259" key="5">
    <source>
        <dbReference type="Pfam" id="PF12246"/>
    </source>
</evidence>
<dbReference type="Pfam" id="PF12247">
    <property type="entry name" value="MKT1_N"/>
    <property type="match status" value="1"/>
</dbReference>
<comment type="caution">
    <text evidence="7">The sequence shown here is derived from an EMBL/GenBank/DDBJ whole genome shotgun (WGS) entry which is preliminary data.</text>
</comment>
<accession>A0A1C7MAQ1</accession>
<dbReference type="InterPro" id="IPR006084">
    <property type="entry name" value="XPG/Rad2"/>
</dbReference>
<keyword evidence="8" id="KW-1185">Reference proteome</keyword>
<proteinExistence type="inferred from homology"/>
<reference evidence="7 8" key="1">
    <citation type="submission" date="2016-03" db="EMBL/GenBank/DDBJ databases">
        <title>Whole genome sequencing of Grifola frondosa 9006-11.</title>
        <authorList>
            <person name="Min B."/>
            <person name="Park H."/>
            <person name="Kim J.-G."/>
            <person name="Cho H."/>
            <person name="Oh Y.-L."/>
            <person name="Kong W.-S."/>
            <person name="Choi I.-G."/>
        </authorList>
    </citation>
    <scope>NUCLEOTIDE SEQUENCE [LARGE SCALE GENOMIC DNA]</scope>
    <source>
        <strain evidence="7 8">9006-11</strain>
    </source>
</reference>
<organism evidence="7 8">
    <name type="scientific">Grifola frondosa</name>
    <name type="common">Maitake</name>
    <name type="synonym">Polyporus frondosus</name>
    <dbReference type="NCBI Taxonomy" id="5627"/>
    <lineage>
        <taxon>Eukaryota</taxon>
        <taxon>Fungi</taxon>
        <taxon>Dikarya</taxon>
        <taxon>Basidiomycota</taxon>
        <taxon>Agaricomycotina</taxon>
        <taxon>Agaricomycetes</taxon>
        <taxon>Polyporales</taxon>
        <taxon>Grifolaceae</taxon>
        <taxon>Grifola</taxon>
    </lineage>
</organism>
<comment type="similarity">
    <text evidence="2">Belongs to the XPG/RAD2 endonuclease family.</text>
</comment>
<feature type="domain" description="Post-transcriptional regulator MKT1 N-terminal" evidence="6">
    <location>
        <begin position="317"/>
        <end position="410"/>
    </location>
</feature>
<keyword evidence="1" id="KW-0810">Translation regulation</keyword>
<evidence type="ECO:0008006" key="9">
    <source>
        <dbReference type="Google" id="ProtNLM"/>
    </source>
</evidence>
<feature type="compositionally biased region" description="Low complexity" evidence="3">
    <location>
        <begin position="826"/>
        <end position="838"/>
    </location>
</feature>
<evidence type="ECO:0000256" key="1">
    <source>
        <dbReference type="ARBA" id="ARBA00022845"/>
    </source>
</evidence>
<dbReference type="Pfam" id="PF12246">
    <property type="entry name" value="MKT1_C"/>
    <property type="match status" value="1"/>
</dbReference>
<sequence length="1008" mass="113161">MPIKHLDSYLVERKHLQTHPLSVLSDSRLGIDASYYLALLTDNPPSREPLIAATGGLPLALTQRIESDLRALEKLHIKPVFVFPGLVPNRRFKQHQHQHFEHEAACRDRREAWSKYEAGQEEAATKLFEGRSNLHQWDLWKMVLRIFRHRNVEFMVAPYVAWAQLIYLQRHQKSYIHAIFGPTDTLLYPGIDRVITSLDLTSPSPSFSFVSKRSILNDLGVSEDQFLDIGILGLKATVDMVKYYKSGFAAVSAFAESPQLKSIQYPDHYARTRSMIKYSLILSSDGTVMPLPLAITSPPTHGHSNHHPHHPTAADIPSDLHEIFTHRLPDEIYFYLSRGLMGPQALVWLTTGQIIENPPLDNGDTTEYRRFVKEVITDGQTGPRATALALISSVTDRFWATKKVTGSFWFEQSPQKPVLHNSTQTAQLAERVVGWNVPYAIVEEELRRQNSSTIDFALCLGATVADKLAARTKVKSGQTSGPLDKKDEVVANVIWRFLELRGFLLNSHMHSPLARAMYTAIRTARLNDKFQDSLYLFLELVRAGVMHGHLWSGRAFSGGPSFGTDDEKSCMLLVMRVLSIVPLNFKAQPWSAPLSRELLVFNSFVRSLTRALRTLLEVTSLNLLLRHDARRGRDDYLDINLSLPFQTEVNTGFGVLAKVYLDALTHINNRQRVRDPNAEGVKEAKFMALEICEETFPGVKYPKLEVERGFRFWDVTLTAMRQLHSEGAVLPELIDQFEAAEACSTPPLPHSPLPPLRSMRPSLLANMILQHPSPDAIPYPSPAYFKDHPTGHLYLHQQRTVEVIQLIEVPPPPPRSRAYAFTISSDSFSSSSYSSSTPDSEEDSLCSSYCSSEEELDSGRVSFPDDTYKTRLTRVLAWREGFAKAMGASLAAPPSPLPSSLKRKGDGADDDSEDDVASHSSKRSRSNPAERKTSPQRRLSAHSCPACDASFSTRRSLQEHGKDPRLNDACRAAVNTVSSHDISRPYPSLTSCPHPYPHCVRLPRIFTA</sequence>
<dbReference type="PANTHER" id="PTHR11081">
    <property type="entry name" value="FLAP ENDONUCLEASE FAMILY MEMBER"/>
    <property type="match status" value="1"/>
</dbReference>
<evidence type="ECO:0000256" key="2">
    <source>
        <dbReference type="ARBA" id="ARBA00024023"/>
    </source>
</evidence>
<dbReference type="AlphaFoldDB" id="A0A1C7MAQ1"/>
<dbReference type="InterPro" id="IPR022040">
    <property type="entry name" value="MKT1_N"/>
</dbReference>
<feature type="domain" description="XPG N-terminal" evidence="4">
    <location>
        <begin position="1"/>
        <end position="102"/>
    </location>
</feature>
<feature type="region of interest" description="Disordered" evidence="3">
    <location>
        <begin position="887"/>
        <end position="941"/>
    </location>
</feature>
<evidence type="ECO:0000259" key="4">
    <source>
        <dbReference type="Pfam" id="PF00752"/>
    </source>
</evidence>
<dbReference type="OrthoDB" id="17262at2759"/>
<dbReference type="EMBL" id="LUGG01000006">
    <property type="protein sequence ID" value="OBZ73985.1"/>
    <property type="molecule type" value="Genomic_DNA"/>
</dbReference>
<dbReference type="InterPro" id="IPR029060">
    <property type="entry name" value="PIN-like_dom_sf"/>
</dbReference>
<evidence type="ECO:0000313" key="7">
    <source>
        <dbReference type="EMBL" id="OBZ73985.1"/>
    </source>
</evidence>
<dbReference type="GO" id="GO:0003730">
    <property type="term" value="F:mRNA 3'-UTR binding"/>
    <property type="evidence" value="ECO:0007669"/>
    <property type="project" value="TreeGrafter"/>
</dbReference>
<dbReference type="InterPro" id="IPR006085">
    <property type="entry name" value="XPG_DNA_repair_N"/>
</dbReference>
<evidence type="ECO:0000313" key="8">
    <source>
        <dbReference type="Proteomes" id="UP000092993"/>
    </source>
</evidence>
<dbReference type="CDD" id="cd09858">
    <property type="entry name" value="PIN_MKT1"/>
    <property type="match status" value="1"/>
</dbReference>
<dbReference type="Proteomes" id="UP000092993">
    <property type="component" value="Unassembled WGS sequence"/>
</dbReference>
<protein>
    <recommendedName>
        <fullName evidence="9">XPG-I domain-containing protein</fullName>
    </recommendedName>
</protein>
<dbReference type="PANTHER" id="PTHR11081:SF32">
    <property type="entry name" value="POST-TRANSCRIPTIONAL REGULATOR MKT1"/>
    <property type="match status" value="1"/>
</dbReference>
<feature type="region of interest" description="Disordered" evidence="3">
    <location>
        <begin position="826"/>
        <end position="849"/>
    </location>
</feature>
<feature type="domain" description="Post-transcriptional regulator MKT1 C-terminal" evidence="5">
    <location>
        <begin position="496"/>
        <end position="742"/>
    </location>
</feature>
<dbReference type="GO" id="GO:0004518">
    <property type="term" value="F:nuclease activity"/>
    <property type="evidence" value="ECO:0007669"/>
    <property type="project" value="InterPro"/>
</dbReference>
<dbReference type="InterPro" id="IPR022039">
    <property type="entry name" value="MKT1_C"/>
</dbReference>
<dbReference type="GO" id="GO:0006417">
    <property type="term" value="P:regulation of translation"/>
    <property type="evidence" value="ECO:0007669"/>
    <property type="project" value="UniProtKB-KW"/>
</dbReference>
<dbReference type="OMA" id="RFYQTKV"/>
<dbReference type="STRING" id="5627.A0A1C7MAQ1"/>
<dbReference type="Pfam" id="PF00752">
    <property type="entry name" value="XPG_N"/>
    <property type="match status" value="1"/>
</dbReference>
<evidence type="ECO:0000259" key="6">
    <source>
        <dbReference type="Pfam" id="PF12247"/>
    </source>
</evidence>
<dbReference type="Gene3D" id="3.40.50.1010">
    <property type="entry name" value="5'-nuclease"/>
    <property type="match status" value="1"/>
</dbReference>
<gene>
    <name evidence="7" type="ORF">A0H81_05989</name>
</gene>
<evidence type="ECO:0000256" key="3">
    <source>
        <dbReference type="SAM" id="MobiDB-lite"/>
    </source>
</evidence>
<name>A0A1C7MAQ1_GRIFR</name>